<comment type="pathway">
    <text evidence="1">Phytoalexin biosynthesis; 3,4',5-trihydroxystilbene biosynthesis; 3,4',5-trihydroxystilbene from trans-4-coumarate: step 1/2.</text>
</comment>
<evidence type="ECO:0000256" key="4">
    <source>
        <dbReference type="ARBA" id="ARBA00023051"/>
    </source>
</evidence>
<keyword evidence="8" id="KW-1185">Reference proteome</keyword>
<accession>A0ABD3U9E2</accession>
<dbReference type="PANTHER" id="PTHR43859">
    <property type="entry name" value="ACYL-ACTIVATING ENZYME"/>
    <property type="match status" value="1"/>
</dbReference>
<gene>
    <name evidence="7" type="ORF">ACJIZ3_002453</name>
</gene>
<dbReference type="CDD" id="cd12118">
    <property type="entry name" value="ttLC_FACS_AEE21_like"/>
    <property type="match status" value="1"/>
</dbReference>
<dbReference type="Pfam" id="PF00501">
    <property type="entry name" value="AMP-binding"/>
    <property type="match status" value="1"/>
</dbReference>
<dbReference type="InterPro" id="IPR042099">
    <property type="entry name" value="ANL_N_sf"/>
</dbReference>
<dbReference type="Gene3D" id="3.40.50.12780">
    <property type="entry name" value="N-terminal domain of ligase-like"/>
    <property type="match status" value="1"/>
</dbReference>
<dbReference type="PROSITE" id="PS00455">
    <property type="entry name" value="AMP_BINDING"/>
    <property type="match status" value="1"/>
</dbReference>
<feature type="domain" description="AMP-binding enzyme C-terminal" evidence="6">
    <location>
        <begin position="522"/>
        <end position="599"/>
    </location>
</feature>
<comment type="caution">
    <text evidence="7">The sequence shown here is derived from an EMBL/GenBank/DDBJ whole genome shotgun (WGS) entry which is preliminary data.</text>
</comment>
<feature type="domain" description="AMP-dependent synthetase/ligase" evidence="5">
    <location>
        <begin position="90"/>
        <end position="472"/>
    </location>
</feature>
<dbReference type="Proteomes" id="UP001634393">
    <property type="component" value="Unassembled WGS sequence"/>
</dbReference>
<evidence type="ECO:0000256" key="1">
    <source>
        <dbReference type="ARBA" id="ARBA00004930"/>
    </source>
</evidence>
<evidence type="ECO:0000256" key="3">
    <source>
        <dbReference type="ARBA" id="ARBA00022598"/>
    </source>
</evidence>
<dbReference type="InterPro" id="IPR020845">
    <property type="entry name" value="AMP-binding_CS"/>
</dbReference>
<dbReference type="AlphaFoldDB" id="A0ABD3U9E2"/>
<dbReference type="GO" id="GO:0106286">
    <property type="term" value="F:(E)-caffeate-CoA ligase activity"/>
    <property type="evidence" value="ECO:0007669"/>
    <property type="project" value="UniProtKB-ARBA"/>
</dbReference>
<keyword evidence="4" id="KW-0587">Phenylpropanoid metabolism</keyword>
<evidence type="ECO:0000313" key="8">
    <source>
        <dbReference type="Proteomes" id="UP001634393"/>
    </source>
</evidence>
<dbReference type="EMBL" id="JBJXBP010000002">
    <property type="protein sequence ID" value="KAL3845050.1"/>
    <property type="molecule type" value="Genomic_DNA"/>
</dbReference>
<dbReference type="FunFam" id="3.40.50.12780:FF:000003">
    <property type="entry name" value="Long-chain-fatty-acid--CoA ligase FadD"/>
    <property type="match status" value="1"/>
</dbReference>
<evidence type="ECO:0000259" key="5">
    <source>
        <dbReference type="Pfam" id="PF00501"/>
    </source>
</evidence>
<dbReference type="InterPro" id="IPR025110">
    <property type="entry name" value="AMP-bd_C"/>
</dbReference>
<evidence type="ECO:0000256" key="2">
    <source>
        <dbReference type="ARBA" id="ARBA00006432"/>
    </source>
</evidence>
<evidence type="ECO:0000259" key="6">
    <source>
        <dbReference type="Pfam" id="PF13193"/>
    </source>
</evidence>
<proteinExistence type="inferred from homology"/>
<dbReference type="Gene3D" id="3.30.300.30">
    <property type="match status" value="1"/>
</dbReference>
<dbReference type="FunFam" id="3.30.300.30:FF:000008">
    <property type="entry name" value="2,3-dihydroxybenzoate-AMP ligase"/>
    <property type="match status" value="1"/>
</dbReference>
<organism evidence="7 8">
    <name type="scientific">Penstemon smallii</name>
    <dbReference type="NCBI Taxonomy" id="265156"/>
    <lineage>
        <taxon>Eukaryota</taxon>
        <taxon>Viridiplantae</taxon>
        <taxon>Streptophyta</taxon>
        <taxon>Embryophyta</taxon>
        <taxon>Tracheophyta</taxon>
        <taxon>Spermatophyta</taxon>
        <taxon>Magnoliopsida</taxon>
        <taxon>eudicotyledons</taxon>
        <taxon>Gunneridae</taxon>
        <taxon>Pentapetalae</taxon>
        <taxon>asterids</taxon>
        <taxon>lamiids</taxon>
        <taxon>Lamiales</taxon>
        <taxon>Plantaginaceae</taxon>
        <taxon>Cheloneae</taxon>
        <taxon>Penstemon</taxon>
    </lineage>
</organism>
<dbReference type="NCBIfam" id="NF006020">
    <property type="entry name" value="PRK08162.1"/>
    <property type="match status" value="1"/>
</dbReference>
<dbReference type="Pfam" id="PF13193">
    <property type="entry name" value="AMP-binding_C"/>
    <property type="match status" value="1"/>
</dbReference>
<dbReference type="PANTHER" id="PTHR43859:SF53">
    <property type="entry name" value="ACYL-ACTIVATING ENZYME 4-RELATED"/>
    <property type="match status" value="1"/>
</dbReference>
<dbReference type="GO" id="GO:0009698">
    <property type="term" value="P:phenylpropanoid metabolic process"/>
    <property type="evidence" value="ECO:0007669"/>
    <property type="project" value="UniProtKB-KW"/>
</dbReference>
<protein>
    <recommendedName>
        <fullName evidence="9">4-coumarate--CoA ligase</fullName>
    </recommendedName>
</protein>
<evidence type="ECO:0008006" key="9">
    <source>
        <dbReference type="Google" id="ProtNLM"/>
    </source>
</evidence>
<dbReference type="InterPro" id="IPR000873">
    <property type="entry name" value="AMP-dep_synth/lig_dom"/>
</dbReference>
<name>A0ABD3U9E2_9LAMI</name>
<reference evidence="7 8" key="1">
    <citation type="submission" date="2024-12" db="EMBL/GenBank/DDBJ databases">
        <title>The unique morphological basis and parallel evolutionary history of personate flowers in Penstemon.</title>
        <authorList>
            <person name="Depatie T.H."/>
            <person name="Wessinger C.A."/>
        </authorList>
    </citation>
    <scope>NUCLEOTIDE SEQUENCE [LARGE SCALE GENOMIC DNA]</scope>
    <source>
        <strain evidence="7">WTNN_2</strain>
        <tissue evidence="7">Leaf</tissue>
    </source>
</reference>
<dbReference type="SUPFAM" id="SSF56801">
    <property type="entry name" value="Acetyl-CoA synthetase-like"/>
    <property type="match status" value="1"/>
</dbReference>
<comment type="similarity">
    <text evidence="2">Belongs to the ATP-dependent AMP-binding enzyme family.</text>
</comment>
<keyword evidence="3" id="KW-0436">Ligase</keyword>
<sequence>MYPLNQQTSTNSWLLRSSMVEKPGAFSNPFQKSWQPINQTSSAIKCTIQHSLTSSLSNNLTLFEETECKPKPKPRPSPNSCPLTPLDFLDRAAVVYGDNPSIIYNDTAQTWSETRIRCLKLASSIANLGVRRGDVVSVVAPNVPAMYELHWAVPMAGAILNTVNLRLDARAISNLLQHSESKVVFVDYQSKALILEAIALFPSNLERPVLVHIGQECLNSSPKLFTFNDMLDYEEMVENGDPGFNWIRPETEWDPISLNYTSGTTSSPKGVMQSHRGAFLISLNSLLDWSVPKRPVYLWTLPMFHANGWSYAWGMAAVGGTNVCLRRFDADSIYNALKEYRVTHMCGAPVVLNMLTNHSSRKRLEKSVQIMTAGAPPPAAVLSRAESLGFIVSHGYGLTETGGLVVTCAWKQEWNDLSSSDRAKMKARQGVRTVGFGEVDVVEPNSGQSVRRDGSTMGEIVLRGGSLMLGYLKDPEGTSKCMKNGWFYTGDVGVMHPDGYIEVKDRSKDVIICGGENLSSVEVEAVLYSHPAVNEAAVVARPDRYWGETPCAFVSLKEEVAEKVTEKDIREYCKGRLPLYMVPRTVVFKEELPKTSTGKLQKFLLRDMAKALCSAKNTIQI</sequence>
<dbReference type="InterPro" id="IPR045851">
    <property type="entry name" value="AMP-bd_C_sf"/>
</dbReference>
<evidence type="ECO:0000313" key="7">
    <source>
        <dbReference type="EMBL" id="KAL3845050.1"/>
    </source>
</evidence>